<protein>
    <submittedName>
        <fullName evidence="1">Uncharacterized protein</fullName>
    </submittedName>
</protein>
<dbReference type="GeneID" id="78019451"/>
<gene>
    <name evidence="1" type="ORF">BMF81_04230</name>
</gene>
<evidence type="ECO:0000313" key="2">
    <source>
        <dbReference type="Proteomes" id="UP000244056"/>
    </source>
</evidence>
<dbReference type="RefSeq" id="WP_107806859.1">
    <property type="nucleotide sequence ID" value="NZ_CAWNZE010000001.1"/>
</dbReference>
<dbReference type="KEGG" id="nsp:BMF81_04230"/>
<proteinExistence type="predicted"/>
<dbReference type="Proteomes" id="UP000244056">
    <property type="component" value="Chromosome"/>
</dbReference>
<reference evidence="1 2" key="1">
    <citation type="submission" date="2017-03" db="EMBL/GenBank/DDBJ databases">
        <title>Comparative genomics of the toxic Baltic Sea cyanobacteria Nodularia spumigena UHCC 0039 and its response on varying salinity.</title>
        <authorList>
            <person name="Teikari J.E."/>
        </authorList>
    </citation>
    <scope>NUCLEOTIDE SEQUENCE [LARGE SCALE GENOMIC DNA]</scope>
    <source>
        <strain evidence="1 2">UHCC 0039</strain>
    </source>
</reference>
<dbReference type="EMBL" id="CP020114">
    <property type="protein sequence ID" value="AVZ31470.1"/>
    <property type="molecule type" value="Genomic_DNA"/>
</dbReference>
<name>A0A2S0QAZ1_NODSP</name>
<sequence length="105" mass="12612">MIFFFDILKVSSVIETWNSHWNNRVVFRENDRKKPEFSLVGALVNFRLAMYCDASQLRKTEFEQLSFFDPRDKKQYKTKFKLIVISLWRPINFGFTILDFGFTPT</sequence>
<dbReference type="AlphaFoldDB" id="A0A2S0QAZ1"/>
<evidence type="ECO:0000313" key="1">
    <source>
        <dbReference type="EMBL" id="AVZ31470.1"/>
    </source>
</evidence>
<accession>A0A2S0QAZ1</accession>
<organism evidence="1 2">
    <name type="scientific">Nodularia spumigena UHCC 0039</name>
    <dbReference type="NCBI Taxonomy" id="1914872"/>
    <lineage>
        <taxon>Bacteria</taxon>
        <taxon>Bacillati</taxon>
        <taxon>Cyanobacteriota</taxon>
        <taxon>Cyanophyceae</taxon>
        <taxon>Nostocales</taxon>
        <taxon>Nodulariaceae</taxon>
        <taxon>Nodularia</taxon>
    </lineage>
</organism>